<accession>A0A1Q5PPH6</accession>
<sequence length="141" mass="16071">MPGVTFESNQFSAIRRKINLVEKRVQAERPDLALGLIKGLRYAVDGLENRLAITCPKILDPEIRGFIDCLTEREAMVLAMRYGLLGYPPQTLKFIGEVFGVTKERVRQVESKALAKLRHPQNRKRAEGFLNYVSQLSKRNV</sequence>
<name>A0A1Q5PPH6_9ACTO</name>
<dbReference type="AlphaFoldDB" id="A0A1Q5PPH6"/>
<keyword evidence="3" id="KW-1185">Reference proteome</keyword>
<dbReference type="CDD" id="cd06171">
    <property type="entry name" value="Sigma70_r4"/>
    <property type="match status" value="1"/>
</dbReference>
<dbReference type="STRING" id="156892.BM477_04810"/>
<feature type="domain" description="RNA polymerase sigma-70 region 4" evidence="1">
    <location>
        <begin position="67"/>
        <end position="119"/>
    </location>
</feature>
<protein>
    <recommendedName>
        <fullName evidence="1">RNA polymerase sigma-70 region 4 domain-containing protein</fullName>
    </recommendedName>
</protein>
<gene>
    <name evidence="2" type="ORF">BM477_04810</name>
</gene>
<dbReference type="InterPro" id="IPR000943">
    <property type="entry name" value="RNA_pol_sigma70"/>
</dbReference>
<dbReference type="Proteomes" id="UP000186465">
    <property type="component" value="Unassembled WGS sequence"/>
</dbReference>
<dbReference type="InterPro" id="IPR007630">
    <property type="entry name" value="RNA_pol_sigma70_r4"/>
</dbReference>
<proteinExistence type="predicted"/>
<dbReference type="PANTHER" id="PTHR30603:SF47">
    <property type="entry name" value="RNA POLYMERASE SIGMA FACTOR SIGD, CHLOROPLASTIC"/>
    <property type="match status" value="1"/>
</dbReference>
<reference evidence="3" key="1">
    <citation type="submission" date="2016-11" db="EMBL/GenBank/DDBJ databases">
        <title>Actinomyces gypaetusis sp. nov. isolated from Gypaetus barbatus in Qinghai Tibet Plateau China.</title>
        <authorList>
            <person name="Meng X."/>
        </authorList>
    </citation>
    <scope>NUCLEOTIDE SEQUENCE [LARGE SCALE GENOMIC DNA]</scope>
    <source>
        <strain evidence="3">DSM 15383</strain>
    </source>
</reference>
<dbReference type="SUPFAM" id="SSF88659">
    <property type="entry name" value="Sigma3 and sigma4 domains of RNA polymerase sigma factors"/>
    <property type="match status" value="1"/>
</dbReference>
<dbReference type="PANTHER" id="PTHR30603">
    <property type="entry name" value="RNA POLYMERASE SIGMA FACTOR RPO"/>
    <property type="match status" value="1"/>
</dbReference>
<dbReference type="GO" id="GO:0006352">
    <property type="term" value="P:DNA-templated transcription initiation"/>
    <property type="evidence" value="ECO:0007669"/>
    <property type="project" value="InterPro"/>
</dbReference>
<dbReference type="EMBL" id="MPDM01000004">
    <property type="protein sequence ID" value="OKL49305.1"/>
    <property type="molecule type" value="Genomic_DNA"/>
</dbReference>
<dbReference type="Gene3D" id="1.10.10.10">
    <property type="entry name" value="Winged helix-like DNA-binding domain superfamily/Winged helix DNA-binding domain"/>
    <property type="match status" value="1"/>
</dbReference>
<dbReference type="InterPro" id="IPR050239">
    <property type="entry name" value="Sigma-70_RNA_pol_init_factors"/>
</dbReference>
<dbReference type="GO" id="GO:0003700">
    <property type="term" value="F:DNA-binding transcription factor activity"/>
    <property type="evidence" value="ECO:0007669"/>
    <property type="project" value="InterPro"/>
</dbReference>
<evidence type="ECO:0000313" key="2">
    <source>
        <dbReference type="EMBL" id="OKL49305.1"/>
    </source>
</evidence>
<dbReference type="InterPro" id="IPR036388">
    <property type="entry name" value="WH-like_DNA-bd_sf"/>
</dbReference>
<dbReference type="Pfam" id="PF04545">
    <property type="entry name" value="Sigma70_r4"/>
    <property type="match status" value="1"/>
</dbReference>
<organism evidence="2 3">
    <name type="scientific">Boudabousia marimammalium</name>
    <dbReference type="NCBI Taxonomy" id="156892"/>
    <lineage>
        <taxon>Bacteria</taxon>
        <taxon>Bacillati</taxon>
        <taxon>Actinomycetota</taxon>
        <taxon>Actinomycetes</taxon>
        <taxon>Actinomycetales</taxon>
        <taxon>Actinomycetaceae</taxon>
        <taxon>Boudabousia</taxon>
    </lineage>
</organism>
<dbReference type="OrthoDB" id="9809557at2"/>
<dbReference type="InterPro" id="IPR013324">
    <property type="entry name" value="RNA_pol_sigma_r3/r4-like"/>
</dbReference>
<evidence type="ECO:0000259" key="1">
    <source>
        <dbReference type="Pfam" id="PF04545"/>
    </source>
</evidence>
<dbReference type="PRINTS" id="PR00046">
    <property type="entry name" value="SIGMA70FCT"/>
</dbReference>
<comment type="caution">
    <text evidence="2">The sequence shown here is derived from an EMBL/GenBank/DDBJ whole genome shotgun (WGS) entry which is preliminary data.</text>
</comment>
<evidence type="ECO:0000313" key="3">
    <source>
        <dbReference type="Proteomes" id="UP000186465"/>
    </source>
</evidence>
<dbReference type="RefSeq" id="WP_075361545.1">
    <property type="nucleotide sequence ID" value="NZ_MPDM01000004.1"/>
</dbReference>